<keyword evidence="2" id="KW-1185">Reference proteome</keyword>
<evidence type="ECO:0000313" key="1">
    <source>
        <dbReference type="EMBL" id="KAK2951397.1"/>
    </source>
</evidence>
<dbReference type="EMBL" id="JARBJD010000119">
    <property type="protein sequence ID" value="KAK2951397.1"/>
    <property type="molecule type" value="Genomic_DNA"/>
</dbReference>
<proteinExistence type="predicted"/>
<comment type="caution">
    <text evidence="1">The sequence shown here is derived from an EMBL/GenBank/DDBJ whole genome shotgun (WGS) entry which is preliminary data.</text>
</comment>
<name>A0ABQ9XG06_9EUKA</name>
<protein>
    <submittedName>
        <fullName evidence="1">Uncharacterized protein</fullName>
    </submittedName>
</protein>
<reference evidence="1 2" key="1">
    <citation type="journal article" date="2022" name="bioRxiv">
        <title>Genomics of Preaxostyla Flagellates Illuminates Evolutionary Transitions and the Path Towards Mitochondrial Loss.</title>
        <authorList>
            <person name="Novak L.V.F."/>
            <person name="Treitli S.C."/>
            <person name="Pyrih J."/>
            <person name="Halakuc P."/>
            <person name="Pipaliya S.V."/>
            <person name="Vacek V."/>
            <person name="Brzon O."/>
            <person name="Soukal P."/>
            <person name="Eme L."/>
            <person name="Dacks J.B."/>
            <person name="Karnkowska A."/>
            <person name="Elias M."/>
            <person name="Hampl V."/>
        </authorList>
    </citation>
    <scope>NUCLEOTIDE SEQUENCE [LARGE SCALE GENOMIC DNA]</scope>
    <source>
        <strain evidence="1">NAU3</strain>
        <tissue evidence="1">Gut</tissue>
    </source>
</reference>
<sequence length="143" mass="15842">MFLECEVAIDQYLSFEELQVLVDYVHEYHGWAVQTGLVEDRTAPDNFRKLLARRAETSAEPPHGIDARAPYLIVSESTELSSLNNHPPTYSTQHALYAPATLPPYASAPSSDAGWLNSASSYLANPPDSLSGKELRNQLFFGE</sequence>
<accession>A0ABQ9XG06</accession>
<dbReference type="Proteomes" id="UP001281761">
    <property type="component" value="Unassembled WGS sequence"/>
</dbReference>
<organism evidence="1 2">
    <name type="scientific">Blattamonas nauphoetae</name>
    <dbReference type="NCBI Taxonomy" id="2049346"/>
    <lineage>
        <taxon>Eukaryota</taxon>
        <taxon>Metamonada</taxon>
        <taxon>Preaxostyla</taxon>
        <taxon>Oxymonadida</taxon>
        <taxon>Blattamonas</taxon>
    </lineage>
</organism>
<gene>
    <name evidence="1" type="ORF">BLNAU_13677</name>
</gene>
<evidence type="ECO:0000313" key="2">
    <source>
        <dbReference type="Proteomes" id="UP001281761"/>
    </source>
</evidence>